<gene>
    <name evidence="1" type="ORF">P5673_019397</name>
</gene>
<evidence type="ECO:0000313" key="1">
    <source>
        <dbReference type="EMBL" id="KAK2558275.1"/>
    </source>
</evidence>
<reference evidence="1" key="1">
    <citation type="journal article" date="2023" name="G3 (Bethesda)">
        <title>Whole genome assembly and annotation of the endangered Caribbean coral Acropora cervicornis.</title>
        <authorList>
            <person name="Selwyn J.D."/>
            <person name="Vollmer S.V."/>
        </authorList>
    </citation>
    <scope>NUCLEOTIDE SEQUENCE</scope>
    <source>
        <strain evidence="1">K2</strain>
    </source>
</reference>
<dbReference type="EMBL" id="JARQWQ010000045">
    <property type="protein sequence ID" value="KAK2558275.1"/>
    <property type="molecule type" value="Genomic_DNA"/>
</dbReference>
<keyword evidence="2" id="KW-1185">Reference proteome</keyword>
<sequence length="232" mass="26449">MKDYILTYPKNVFNKNITPKQHYLIHLPGQILKFGPLIRLWAMRFEGKHHQFKNISKIMKSFKNLPKTLANRHQDGVRADFISLSNANDPSDHPLFRKDVSLLKGGNARKLSGVKRDDAIAYISSNCVHGTCFKKDLNTILLAQMTDSQPVFGSLENVWLSATHVFFGLKLYKTADFSIDLNAYQIEEEEMATGLFVIEVGDLLMTSVMHIYKHERCQYVCPGEDPSTLLDN</sequence>
<dbReference type="AlphaFoldDB" id="A0AAD9V2E9"/>
<name>A0AAD9V2E9_ACRCE</name>
<proteinExistence type="predicted"/>
<protein>
    <submittedName>
        <fullName evidence="1">Uncharacterized protein</fullName>
    </submittedName>
</protein>
<evidence type="ECO:0000313" key="2">
    <source>
        <dbReference type="Proteomes" id="UP001249851"/>
    </source>
</evidence>
<dbReference type="Proteomes" id="UP001249851">
    <property type="component" value="Unassembled WGS sequence"/>
</dbReference>
<organism evidence="1 2">
    <name type="scientific">Acropora cervicornis</name>
    <name type="common">Staghorn coral</name>
    <dbReference type="NCBI Taxonomy" id="6130"/>
    <lineage>
        <taxon>Eukaryota</taxon>
        <taxon>Metazoa</taxon>
        <taxon>Cnidaria</taxon>
        <taxon>Anthozoa</taxon>
        <taxon>Hexacorallia</taxon>
        <taxon>Scleractinia</taxon>
        <taxon>Astrocoeniina</taxon>
        <taxon>Acroporidae</taxon>
        <taxon>Acropora</taxon>
    </lineage>
</organism>
<reference evidence="1" key="2">
    <citation type="journal article" date="2023" name="Science">
        <title>Genomic signatures of disease resistance in endangered staghorn corals.</title>
        <authorList>
            <person name="Vollmer S.V."/>
            <person name="Selwyn J.D."/>
            <person name="Despard B.A."/>
            <person name="Roesel C.L."/>
        </authorList>
    </citation>
    <scope>NUCLEOTIDE SEQUENCE</scope>
    <source>
        <strain evidence="1">K2</strain>
    </source>
</reference>
<comment type="caution">
    <text evidence="1">The sequence shown here is derived from an EMBL/GenBank/DDBJ whole genome shotgun (WGS) entry which is preliminary data.</text>
</comment>
<accession>A0AAD9V2E9</accession>